<comment type="caution">
    <text evidence="2">The sequence shown here is derived from an EMBL/GenBank/DDBJ whole genome shotgun (WGS) entry which is preliminary data.</text>
</comment>
<accession>A0A9W9ZNH7</accession>
<proteinExistence type="predicted"/>
<keyword evidence="3" id="KW-1185">Reference proteome</keyword>
<dbReference type="Proteomes" id="UP001163046">
    <property type="component" value="Unassembled WGS sequence"/>
</dbReference>
<feature type="chain" id="PRO_5040918063" evidence="1">
    <location>
        <begin position="24"/>
        <end position="148"/>
    </location>
</feature>
<dbReference type="AlphaFoldDB" id="A0A9W9ZNH7"/>
<evidence type="ECO:0000256" key="1">
    <source>
        <dbReference type="SAM" id="SignalP"/>
    </source>
</evidence>
<organism evidence="2 3">
    <name type="scientific">Desmophyllum pertusum</name>
    <dbReference type="NCBI Taxonomy" id="174260"/>
    <lineage>
        <taxon>Eukaryota</taxon>
        <taxon>Metazoa</taxon>
        <taxon>Cnidaria</taxon>
        <taxon>Anthozoa</taxon>
        <taxon>Hexacorallia</taxon>
        <taxon>Scleractinia</taxon>
        <taxon>Caryophylliina</taxon>
        <taxon>Caryophylliidae</taxon>
        <taxon>Desmophyllum</taxon>
    </lineage>
</organism>
<evidence type="ECO:0000313" key="3">
    <source>
        <dbReference type="Proteomes" id="UP001163046"/>
    </source>
</evidence>
<sequence length="148" mass="16819">MKHFVILMTLIGGFLTPSRYAAAQDCEVSLPQKSTFLCNKDRKKALAQNQKIYTLKHDEASYGFALLNMTAKELTKVLLKDPFTRSYTTAWLGMTATNQIILKKYNKLFEGEIKRIREYGLMKTFFQSASGANTRGKSEATIQTRAVY</sequence>
<name>A0A9W9ZNH7_9CNID</name>
<reference evidence="2" key="1">
    <citation type="submission" date="2023-01" db="EMBL/GenBank/DDBJ databases">
        <title>Genome assembly of the deep-sea coral Lophelia pertusa.</title>
        <authorList>
            <person name="Herrera S."/>
            <person name="Cordes E."/>
        </authorList>
    </citation>
    <scope>NUCLEOTIDE SEQUENCE</scope>
    <source>
        <strain evidence="2">USNM1676648</strain>
        <tissue evidence="2">Polyp</tissue>
    </source>
</reference>
<feature type="signal peptide" evidence="1">
    <location>
        <begin position="1"/>
        <end position="23"/>
    </location>
</feature>
<dbReference type="EMBL" id="MU825884">
    <property type="protein sequence ID" value="KAJ7384831.1"/>
    <property type="molecule type" value="Genomic_DNA"/>
</dbReference>
<gene>
    <name evidence="2" type="ORF">OS493_019508</name>
</gene>
<evidence type="ECO:0000313" key="2">
    <source>
        <dbReference type="EMBL" id="KAJ7384831.1"/>
    </source>
</evidence>
<protein>
    <submittedName>
        <fullName evidence="2">Uncharacterized protein</fullName>
    </submittedName>
</protein>
<keyword evidence="1" id="KW-0732">Signal</keyword>